<sequence length="227" mass="24618">MTEKPAHAKLAMYRGDTSGCDCGGLSRAPIVRVVSVVIEGERRGTPPAFQPPHRSMRIARRTIRLPQPTLPASPAPLPRRPLQLQIGETRLKWKGPQHSQPATYPPYSSLGLYLTRHFSTHLGEPAPLLRYKQNTRSVQRLAAAGDDGGTGEMRRRVAVAKATACGTRDGGGSDSRRRRMVTAGAGGRGKDEERLMELLEAEASDKEPDDGALPDSGDEYDLACADL</sequence>
<reference evidence="2 3" key="1">
    <citation type="journal article" date="2019" name="New Phytol.">
        <title>Comparative genomics reveals unique wood-decay strategies and fruiting body development in the Schizophyllaceae.</title>
        <authorList>
            <person name="Almasi E."/>
            <person name="Sahu N."/>
            <person name="Krizsan K."/>
            <person name="Balint B."/>
            <person name="Kovacs G.M."/>
            <person name="Kiss B."/>
            <person name="Cseklye J."/>
            <person name="Drula E."/>
            <person name="Henrissat B."/>
            <person name="Nagy I."/>
            <person name="Chovatia M."/>
            <person name="Adam C."/>
            <person name="LaButti K."/>
            <person name="Lipzen A."/>
            <person name="Riley R."/>
            <person name="Grigoriev I.V."/>
            <person name="Nagy L.G."/>
        </authorList>
    </citation>
    <scope>NUCLEOTIDE SEQUENCE [LARGE SCALE GENOMIC DNA]</scope>
    <source>
        <strain evidence="2 3">NL-1724</strain>
    </source>
</reference>
<feature type="compositionally biased region" description="Basic and acidic residues" evidence="1">
    <location>
        <begin position="188"/>
        <end position="197"/>
    </location>
</feature>
<dbReference type="EMBL" id="VDMD01000003">
    <property type="protein sequence ID" value="TRM66660.1"/>
    <property type="molecule type" value="Genomic_DNA"/>
</dbReference>
<gene>
    <name evidence="2" type="ORF">BD626DRAFT_534815</name>
</gene>
<dbReference type="Proteomes" id="UP000320762">
    <property type="component" value="Unassembled WGS sequence"/>
</dbReference>
<evidence type="ECO:0000313" key="3">
    <source>
        <dbReference type="Proteomes" id="UP000320762"/>
    </source>
</evidence>
<organism evidence="2 3">
    <name type="scientific">Schizophyllum amplum</name>
    <dbReference type="NCBI Taxonomy" id="97359"/>
    <lineage>
        <taxon>Eukaryota</taxon>
        <taxon>Fungi</taxon>
        <taxon>Dikarya</taxon>
        <taxon>Basidiomycota</taxon>
        <taxon>Agaricomycotina</taxon>
        <taxon>Agaricomycetes</taxon>
        <taxon>Agaricomycetidae</taxon>
        <taxon>Agaricales</taxon>
        <taxon>Schizophyllaceae</taxon>
        <taxon>Schizophyllum</taxon>
    </lineage>
</organism>
<feature type="compositionally biased region" description="Acidic residues" evidence="1">
    <location>
        <begin position="199"/>
        <end position="221"/>
    </location>
</feature>
<feature type="region of interest" description="Disordered" evidence="1">
    <location>
        <begin position="165"/>
        <end position="227"/>
    </location>
</feature>
<name>A0A550CPD6_9AGAR</name>
<protein>
    <submittedName>
        <fullName evidence="2">Uncharacterized protein</fullName>
    </submittedName>
</protein>
<accession>A0A550CPD6</accession>
<dbReference type="AlphaFoldDB" id="A0A550CPD6"/>
<comment type="caution">
    <text evidence="2">The sequence shown here is derived from an EMBL/GenBank/DDBJ whole genome shotgun (WGS) entry which is preliminary data.</text>
</comment>
<evidence type="ECO:0000313" key="2">
    <source>
        <dbReference type="EMBL" id="TRM66660.1"/>
    </source>
</evidence>
<proteinExistence type="predicted"/>
<evidence type="ECO:0000256" key="1">
    <source>
        <dbReference type="SAM" id="MobiDB-lite"/>
    </source>
</evidence>
<keyword evidence="3" id="KW-1185">Reference proteome</keyword>